<dbReference type="PROSITE" id="PS51257">
    <property type="entry name" value="PROKAR_LIPOPROTEIN"/>
    <property type="match status" value="1"/>
</dbReference>
<feature type="compositionally biased region" description="Acidic residues" evidence="1">
    <location>
        <begin position="40"/>
        <end position="66"/>
    </location>
</feature>
<protein>
    <recommendedName>
        <fullName evidence="4">YusW-like protein</fullName>
    </recommendedName>
</protein>
<feature type="compositionally biased region" description="Polar residues" evidence="1">
    <location>
        <begin position="83"/>
        <end position="95"/>
    </location>
</feature>
<dbReference type="EMBL" id="LILD01000001">
    <property type="protein sequence ID" value="KOO38931.1"/>
    <property type="molecule type" value="Genomic_DNA"/>
</dbReference>
<feature type="region of interest" description="Disordered" evidence="1">
    <location>
        <begin position="25"/>
        <end position="108"/>
    </location>
</feature>
<evidence type="ECO:0008006" key="4">
    <source>
        <dbReference type="Google" id="ProtNLM"/>
    </source>
</evidence>
<reference evidence="3" key="1">
    <citation type="submission" date="2015-08" db="EMBL/GenBank/DDBJ databases">
        <title>Complete DNA Sequence of Pseudomonas syringae pv. actinidiae, the Causal Agent of Kiwifruit Canker Disease.</title>
        <authorList>
            <person name="Rikkerink E.H.A."/>
            <person name="Fineran P.C."/>
        </authorList>
    </citation>
    <scope>NUCLEOTIDE SEQUENCE</scope>
    <source>
        <strain evidence="3">DSM 13666</strain>
    </source>
</reference>
<dbReference type="PATRIC" id="fig|136160.3.peg.2075"/>
<keyword evidence="2" id="KW-0732">Signal</keyword>
<name>A0A0M0KJ90_ALKHA</name>
<dbReference type="AlphaFoldDB" id="A0A0M0KJ90"/>
<dbReference type="GeneID" id="87597779"/>
<evidence type="ECO:0000256" key="1">
    <source>
        <dbReference type="SAM" id="MobiDB-lite"/>
    </source>
</evidence>
<evidence type="ECO:0000256" key="2">
    <source>
        <dbReference type="SAM" id="SignalP"/>
    </source>
</evidence>
<dbReference type="RefSeq" id="WP_053431044.1">
    <property type="nucleotide sequence ID" value="NZ_CP040441.1"/>
</dbReference>
<feature type="signal peptide" evidence="2">
    <location>
        <begin position="1"/>
        <end position="24"/>
    </location>
</feature>
<comment type="caution">
    <text evidence="3">The sequence shown here is derived from an EMBL/GenBank/DDBJ whole genome shotgun (WGS) entry which is preliminary data.</text>
</comment>
<accession>A0A0M0KJ90</accession>
<feature type="chain" id="PRO_5044367154" description="YusW-like protein" evidence="2">
    <location>
        <begin position="25"/>
        <end position="210"/>
    </location>
</feature>
<feature type="compositionally biased region" description="Basic and acidic residues" evidence="1">
    <location>
        <begin position="25"/>
        <end position="39"/>
    </location>
</feature>
<sequence>MKRHYLFSICILTLLLLAACGSSATEDHELEVPEDHETIEIDGEEEDSSQPVFSDEEALVVDDLLEEESRGEEATEHSEPIEENTSTPSETSGSENVEETEQQPADENNQAFALNVKKFKLELEWQDGDELEMEYEQKKNEKGKAKVEWDGAHKEKMSGKQAVEWMEDFLSQLDLSEGTNSDRLKSQVYAILDIDPSEVEELDLEIEFFD</sequence>
<dbReference type="InterPro" id="IPR025623">
    <property type="entry name" value="YusW"/>
</dbReference>
<gene>
    <name evidence="3" type="ORF">AMD02_08680</name>
</gene>
<dbReference type="Pfam" id="PF14039">
    <property type="entry name" value="YusW"/>
    <property type="match status" value="1"/>
</dbReference>
<proteinExistence type="predicted"/>
<organism evidence="3">
    <name type="scientific">Halalkalibacterium halodurans</name>
    <name type="common">Bacillus halodurans</name>
    <dbReference type="NCBI Taxonomy" id="86665"/>
    <lineage>
        <taxon>Bacteria</taxon>
        <taxon>Bacillati</taxon>
        <taxon>Bacillota</taxon>
        <taxon>Bacilli</taxon>
        <taxon>Bacillales</taxon>
        <taxon>Bacillaceae</taxon>
        <taxon>Halalkalibacterium (ex Joshi et al. 2022)</taxon>
    </lineage>
</organism>
<feature type="compositionally biased region" description="Basic and acidic residues" evidence="1">
    <location>
        <begin position="67"/>
        <end position="80"/>
    </location>
</feature>
<evidence type="ECO:0000313" key="3">
    <source>
        <dbReference type="EMBL" id="KOO38931.1"/>
    </source>
</evidence>